<proteinExistence type="predicted"/>
<dbReference type="Gene3D" id="2.60.120.260">
    <property type="entry name" value="Galactose-binding domain-like"/>
    <property type="match status" value="1"/>
</dbReference>
<dbReference type="AlphaFoldDB" id="A0AA41R4A7"/>
<evidence type="ECO:0000313" key="2">
    <source>
        <dbReference type="Proteomes" id="UP001165427"/>
    </source>
</evidence>
<gene>
    <name evidence="1" type="ORF">MRX98_19140</name>
</gene>
<protein>
    <submittedName>
        <fullName evidence="1">Uncharacterized protein</fullName>
    </submittedName>
</protein>
<dbReference type="RefSeq" id="WP_246913872.1">
    <property type="nucleotide sequence ID" value="NZ_JALJRB010000031.1"/>
</dbReference>
<comment type="caution">
    <text evidence="1">The sequence shown here is derived from an EMBL/GenBank/DDBJ whole genome shotgun (WGS) entry which is preliminary data.</text>
</comment>
<dbReference type="InterPro" id="IPR008979">
    <property type="entry name" value="Galactose-bd-like_sf"/>
</dbReference>
<organism evidence="1 2">
    <name type="scientific">Desulfatitalea alkaliphila</name>
    <dbReference type="NCBI Taxonomy" id="2929485"/>
    <lineage>
        <taxon>Bacteria</taxon>
        <taxon>Pseudomonadati</taxon>
        <taxon>Thermodesulfobacteriota</taxon>
        <taxon>Desulfobacteria</taxon>
        <taxon>Desulfobacterales</taxon>
        <taxon>Desulfosarcinaceae</taxon>
        <taxon>Desulfatitalea</taxon>
    </lineage>
</organism>
<evidence type="ECO:0000313" key="1">
    <source>
        <dbReference type="EMBL" id="MCJ8502699.1"/>
    </source>
</evidence>
<dbReference type="Proteomes" id="UP001165427">
    <property type="component" value="Unassembled WGS sequence"/>
</dbReference>
<name>A0AA41R4A7_9BACT</name>
<sequence length="192" mass="21403">MLVKFGYVLSIADVQGLYASYGSALNHLARANRSYWMPPAFWGAYDLKEDMEPLTPGRQHRLDFALGPLSYIFKLDHRIRLTITCVQPEVTPEIFPEPQVFVWFDAIRRSSLDLPVIDTSPIKATVKVATPQHRHGKKGLVFRAREKTISPTAWPEATSPTSLSTPSGAMARPPGIPMWKGAPCSCNAVRKI</sequence>
<reference evidence="1" key="1">
    <citation type="submission" date="2022-04" db="EMBL/GenBank/DDBJ databases">
        <title>Desulfatitalea alkaliphila sp. nov., a novel anaerobic sulfate-reducing bacterium isolated from terrestrial mud volcano, Taman Peninsula, Russia.</title>
        <authorList>
            <person name="Khomyakova M.A."/>
            <person name="Merkel A.Y."/>
            <person name="Slobodkin A.I."/>
        </authorList>
    </citation>
    <scope>NUCLEOTIDE SEQUENCE</scope>
    <source>
        <strain evidence="1">M08but</strain>
    </source>
</reference>
<dbReference type="EMBL" id="JALJRB010000031">
    <property type="protein sequence ID" value="MCJ8502699.1"/>
    <property type="molecule type" value="Genomic_DNA"/>
</dbReference>
<dbReference type="SUPFAM" id="SSF49785">
    <property type="entry name" value="Galactose-binding domain-like"/>
    <property type="match status" value="1"/>
</dbReference>
<accession>A0AA41R4A7</accession>
<keyword evidence="2" id="KW-1185">Reference proteome</keyword>